<keyword evidence="3" id="KW-1185">Reference proteome</keyword>
<dbReference type="Pfam" id="PF05380">
    <property type="entry name" value="Peptidase_A17"/>
    <property type="match status" value="1"/>
</dbReference>
<dbReference type="Pfam" id="PF18701">
    <property type="entry name" value="DUF5641"/>
    <property type="match status" value="1"/>
</dbReference>
<dbReference type="InterPro" id="IPR040676">
    <property type="entry name" value="DUF5641"/>
</dbReference>
<evidence type="ECO:0000259" key="1">
    <source>
        <dbReference type="Pfam" id="PF18701"/>
    </source>
</evidence>
<accession>A0A8X6WQJ2</accession>
<dbReference type="PANTHER" id="PTHR47331">
    <property type="entry name" value="PHD-TYPE DOMAIN-CONTAINING PROTEIN"/>
    <property type="match status" value="1"/>
</dbReference>
<evidence type="ECO:0000313" key="2">
    <source>
        <dbReference type="EMBL" id="GFY38534.1"/>
    </source>
</evidence>
<dbReference type="AlphaFoldDB" id="A0A8X6WQJ2"/>
<sequence>MMRKGGFNLRKWQSNSETVIKEVPENQNLKVVQNDEEIKILGIRWNPKSDFFSFSVSLQEQKCAYSKREVLSEIARGFDPLGLLSPCVVFMKILLQELWKLNLEWDEPIPEDLNKQWAAFRKELHLIEKMKIPRCTRGLLPSQLLAHDQWIQGPLWLNQPMNETSSYKIPETFSFPDNALKEKKSVVTCVAKIVPLPEFIDRISSFTKLVRVCAWILRFIKNSRSPVSRTFGYLKSSELHTAVVTIVRLIQQAEFPNEIKCLVQGNPLPKDNKLLPLNLFCDSEGVLRVGGRLSRNTRLSYDQKHPMLLPKNHEFTRKIEACLNSRPLTELSPDPSDFNALAPAHFLVGGPIHQFPEPSQPSRSVALSERWNLIQRLRQYFWDRWSTEYLHRLQPRSKWWRTKPNLQLGDMVIVEKEQTAPLNWTLGRINKLFFGPDQKVRVVSVNTKYGQLTRNVNKIYLLPNSQEI</sequence>
<name>A0A8X6WQJ2_9ARAC</name>
<comment type="caution">
    <text evidence="2">The sequence shown here is derived from an EMBL/GenBank/DDBJ whole genome shotgun (WGS) entry which is preliminary data.</text>
</comment>
<feature type="domain" description="DUF5641" evidence="1">
    <location>
        <begin position="369"/>
        <end position="462"/>
    </location>
</feature>
<dbReference type="OrthoDB" id="6434642at2759"/>
<protein>
    <submittedName>
        <fullName evidence="2">Integrase catalytic domain-containing protein</fullName>
    </submittedName>
</protein>
<dbReference type="Proteomes" id="UP000886998">
    <property type="component" value="Unassembled WGS sequence"/>
</dbReference>
<dbReference type="InterPro" id="IPR008042">
    <property type="entry name" value="Retrotrans_Pao"/>
</dbReference>
<reference evidence="2" key="1">
    <citation type="submission" date="2020-08" db="EMBL/GenBank/DDBJ databases">
        <title>Multicomponent nature underlies the extraordinary mechanical properties of spider dragline silk.</title>
        <authorList>
            <person name="Kono N."/>
            <person name="Nakamura H."/>
            <person name="Mori M."/>
            <person name="Yoshida Y."/>
            <person name="Ohtoshi R."/>
            <person name="Malay A.D."/>
            <person name="Moran D.A.P."/>
            <person name="Tomita M."/>
            <person name="Numata K."/>
            <person name="Arakawa K."/>
        </authorList>
    </citation>
    <scope>NUCLEOTIDE SEQUENCE</scope>
</reference>
<dbReference type="EMBL" id="BMAV01000905">
    <property type="protein sequence ID" value="GFY38534.1"/>
    <property type="molecule type" value="Genomic_DNA"/>
</dbReference>
<gene>
    <name evidence="2" type="primary">AVEN_92787_1</name>
    <name evidence="2" type="ORF">TNIN_285851</name>
</gene>
<proteinExistence type="predicted"/>
<evidence type="ECO:0000313" key="3">
    <source>
        <dbReference type="Proteomes" id="UP000886998"/>
    </source>
</evidence>
<organism evidence="2 3">
    <name type="scientific">Trichonephila inaurata madagascariensis</name>
    <dbReference type="NCBI Taxonomy" id="2747483"/>
    <lineage>
        <taxon>Eukaryota</taxon>
        <taxon>Metazoa</taxon>
        <taxon>Ecdysozoa</taxon>
        <taxon>Arthropoda</taxon>
        <taxon>Chelicerata</taxon>
        <taxon>Arachnida</taxon>
        <taxon>Araneae</taxon>
        <taxon>Araneomorphae</taxon>
        <taxon>Entelegynae</taxon>
        <taxon>Araneoidea</taxon>
        <taxon>Nephilidae</taxon>
        <taxon>Trichonephila</taxon>
        <taxon>Trichonephila inaurata</taxon>
    </lineage>
</organism>